<accession>A0A7W3IP65</accession>
<dbReference type="RefSeq" id="WP_182558308.1">
    <property type="nucleotide sequence ID" value="NZ_JACGWT010000001.1"/>
</dbReference>
<gene>
    <name evidence="2" type="ORF">FHX74_000287</name>
</gene>
<sequence length="213" mass="22637">MKRIARLRHLMIAAALLAVTLATCGVVITRPGVYWARSSVLLIAPAVQSRPNNLQDGSGSLVSLAGIVERQMSGRSTQYNPNGPDVTIVDRGITNGITVRVPNFGGQWATNFSQPVLDVEASGPTPEIVQQRMVRTFAEIEAKVRDNQQQLGVDASQMITTSISPRQLQVRFSDGSRGRAAGTVLLIGGALSVAALLSPLRRRTVPTTAGALA</sequence>
<dbReference type="AlphaFoldDB" id="A0A7W3IP65"/>
<keyword evidence="1" id="KW-0812">Transmembrane</keyword>
<feature type="transmembrane region" description="Helical" evidence="1">
    <location>
        <begin position="180"/>
        <end position="197"/>
    </location>
</feature>
<dbReference type="EMBL" id="JACGWT010000001">
    <property type="protein sequence ID" value="MBA8792693.1"/>
    <property type="molecule type" value="Genomic_DNA"/>
</dbReference>
<reference evidence="2 3" key="1">
    <citation type="submission" date="2020-07" db="EMBL/GenBank/DDBJ databases">
        <title>Sequencing the genomes of 1000 actinobacteria strains.</title>
        <authorList>
            <person name="Klenk H.-P."/>
        </authorList>
    </citation>
    <scope>NUCLEOTIDE SEQUENCE [LARGE SCALE GENOMIC DNA]</scope>
    <source>
        <strain evidence="2 3">DSM 100723</strain>
    </source>
</reference>
<evidence type="ECO:0000256" key="1">
    <source>
        <dbReference type="SAM" id="Phobius"/>
    </source>
</evidence>
<dbReference type="Proteomes" id="UP000523079">
    <property type="component" value="Unassembled WGS sequence"/>
</dbReference>
<evidence type="ECO:0008006" key="4">
    <source>
        <dbReference type="Google" id="ProtNLM"/>
    </source>
</evidence>
<proteinExistence type="predicted"/>
<protein>
    <recommendedName>
        <fullName evidence="4">Capsular polysaccharide biosynthesis protein</fullName>
    </recommendedName>
</protein>
<keyword evidence="1" id="KW-0472">Membrane</keyword>
<comment type="caution">
    <text evidence="2">The sequence shown here is derived from an EMBL/GenBank/DDBJ whole genome shotgun (WGS) entry which is preliminary data.</text>
</comment>
<keyword evidence="3" id="KW-1185">Reference proteome</keyword>
<name>A0A7W3IP65_9ACTN</name>
<evidence type="ECO:0000313" key="3">
    <source>
        <dbReference type="Proteomes" id="UP000523079"/>
    </source>
</evidence>
<keyword evidence="1" id="KW-1133">Transmembrane helix</keyword>
<organism evidence="2 3">
    <name type="scientific">Microlunatus kandeliicorticis</name>
    <dbReference type="NCBI Taxonomy" id="1759536"/>
    <lineage>
        <taxon>Bacteria</taxon>
        <taxon>Bacillati</taxon>
        <taxon>Actinomycetota</taxon>
        <taxon>Actinomycetes</taxon>
        <taxon>Propionibacteriales</taxon>
        <taxon>Propionibacteriaceae</taxon>
        <taxon>Microlunatus</taxon>
    </lineage>
</organism>
<evidence type="ECO:0000313" key="2">
    <source>
        <dbReference type="EMBL" id="MBA8792693.1"/>
    </source>
</evidence>